<dbReference type="PROSITE" id="PS00108">
    <property type="entry name" value="PROTEIN_KINASE_ST"/>
    <property type="match status" value="1"/>
</dbReference>
<dbReference type="PROSITE" id="PS50011">
    <property type="entry name" value="PROTEIN_KINASE_DOM"/>
    <property type="match status" value="1"/>
</dbReference>
<dbReference type="GO" id="GO:0004708">
    <property type="term" value="F:MAP kinase kinase activity"/>
    <property type="evidence" value="ECO:0007669"/>
    <property type="project" value="UniProtKB-EC"/>
</dbReference>
<evidence type="ECO:0000256" key="3">
    <source>
        <dbReference type="ARBA" id="ARBA00022777"/>
    </source>
</evidence>
<comment type="catalytic activity">
    <reaction evidence="9">
        <text>L-tyrosyl-[protein] + ATP = O-phospho-L-tyrosyl-[protein] + ADP + H(+)</text>
        <dbReference type="Rhea" id="RHEA:10596"/>
        <dbReference type="Rhea" id="RHEA-COMP:10136"/>
        <dbReference type="Rhea" id="RHEA-COMP:20101"/>
        <dbReference type="ChEBI" id="CHEBI:15378"/>
        <dbReference type="ChEBI" id="CHEBI:30616"/>
        <dbReference type="ChEBI" id="CHEBI:46858"/>
        <dbReference type="ChEBI" id="CHEBI:61978"/>
        <dbReference type="ChEBI" id="CHEBI:456216"/>
        <dbReference type="EC" id="2.7.12.2"/>
    </reaction>
</comment>
<evidence type="ECO:0000256" key="4">
    <source>
        <dbReference type="ARBA" id="ARBA00022840"/>
    </source>
</evidence>
<comment type="similarity">
    <text evidence="5">Belongs to the protein kinase superfamily. STE Ser/Thr protein kinase family. MAP kinase kinase subfamily.</text>
</comment>
<dbReference type="SUPFAM" id="SSF56112">
    <property type="entry name" value="Protein kinase-like (PK-like)"/>
    <property type="match status" value="1"/>
</dbReference>
<evidence type="ECO:0000256" key="2">
    <source>
        <dbReference type="ARBA" id="ARBA00022741"/>
    </source>
</evidence>
<dbReference type="InterPro" id="IPR000719">
    <property type="entry name" value="Prot_kinase_dom"/>
</dbReference>
<feature type="region of interest" description="Disordered" evidence="10">
    <location>
        <begin position="91"/>
        <end position="153"/>
    </location>
</feature>
<reference evidence="12" key="1">
    <citation type="journal article" date="2012" name="Nat. Biotechnol.">
        <title>Reference genome sequence of the model plant Setaria.</title>
        <authorList>
            <person name="Bennetzen J.L."/>
            <person name="Schmutz J."/>
            <person name="Wang H."/>
            <person name="Percifield R."/>
            <person name="Hawkins J."/>
            <person name="Pontaroli A.C."/>
            <person name="Estep M."/>
            <person name="Feng L."/>
            <person name="Vaughn J.N."/>
            <person name="Grimwood J."/>
            <person name="Jenkins J."/>
            <person name="Barry K."/>
            <person name="Lindquist E."/>
            <person name="Hellsten U."/>
            <person name="Deshpande S."/>
            <person name="Wang X."/>
            <person name="Wu X."/>
            <person name="Mitros T."/>
            <person name="Triplett J."/>
            <person name="Yang X."/>
            <person name="Ye C.Y."/>
            <person name="Mauro-Herrera M."/>
            <person name="Wang L."/>
            <person name="Li P."/>
            <person name="Sharma M."/>
            <person name="Sharma R."/>
            <person name="Ronald P.C."/>
            <person name="Panaud O."/>
            <person name="Kellogg E.A."/>
            <person name="Brutnell T.P."/>
            <person name="Doust A.N."/>
            <person name="Tuskan G.A."/>
            <person name="Rokhsar D."/>
            <person name="Devos K.M."/>
        </authorList>
    </citation>
    <scope>NUCLEOTIDE SEQUENCE [LARGE SCALE GENOMIC DNA]</scope>
    <source>
        <strain evidence="12">Yugu1</strain>
    </source>
</reference>
<dbReference type="GO" id="GO:0051707">
    <property type="term" value="P:response to other organism"/>
    <property type="evidence" value="ECO:0007669"/>
    <property type="project" value="UniProtKB-ARBA"/>
</dbReference>
<keyword evidence="2" id="KW-0547">Nucleotide-binding</keyword>
<dbReference type="InterPro" id="IPR011009">
    <property type="entry name" value="Kinase-like_dom_sf"/>
</dbReference>
<comment type="catalytic activity">
    <reaction evidence="8">
        <text>L-threonyl-[protein] + ATP = O-phospho-L-threonyl-[protein] + ADP + H(+)</text>
        <dbReference type="Rhea" id="RHEA:46608"/>
        <dbReference type="Rhea" id="RHEA-COMP:11060"/>
        <dbReference type="Rhea" id="RHEA-COMP:11605"/>
        <dbReference type="ChEBI" id="CHEBI:15378"/>
        <dbReference type="ChEBI" id="CHEBI:30013"/>
        <dbReference type="ChEBI" id="CHEBI:30616"/>
        <dbReference type="ChEBI" id="CHEBI:61977"/>
        <dbReference type="ChEBI" id="CHEBI:456216"/>
        <dbReference type="EC" id="2.7.12.2"/>
    </reaction>
</comment>
<dbReference type="EC" id="2.7.12.2" evidence="6"/>
<evidence type="ECO:0000256" key="8">
    <source>
        <dbReference type="ARBA" id="ARBA00049299"/>
    </source>
</evidence>
<keyword evidence="3" id="KW-0418">Kinase</keyword>
<feature type="region of interest" description="Disordered" evidence="10">
    <location>
        <begin position="15"/>
        <end position="44"/>
    </location>
</feature>
<feature type="compositionally biased region" description="Low complexity" evidence="10">
    <location>
        <begin position="91"/>
        <end position="139"/>
    </location>
</feature>
<accession>A0A368PQ23</accession>
<dbReference type="GO" id="GO:0005524">
    <property type="term" value="F:ATP binding"/>
    <property type="evidence" value="ECO:0007669"/>
    <property type="project" value="UniProtKB-KW"/>
</dbReference>
<evidence type="ECO:0000256" key="10">
    <source>
        <dbReference type="SAM" id="MobiDB-lite"/>
    </source>
</evidence>
<evidence type="ECO:0000256" key="9">
    <source>
        <dbReference type="ARBA" id="ARBA00051693"/>
    </source>
</evidence>
<protein>
    <recommendedName>
        <fullName evidence="6">mitogen-activated protein kinase kinase</fullName>
        <ecNumber evidence="6">2.7.12.2</ecNumber>
    </recommendedName>
</protein>
<dbReference type="SMART" id="SM00220">
    <property type="entry name" value="S_TKc"/>
    <property type="match status" value="1"/>
</dbReference>
<sequence>MAMAKLRERRQLSLSVVPPALPPPFTYQEHPFGGMDTTPPGSSGPVIESVAELEKVGVLGHGADGTVYRARSSRSRRCACATAAAPRSARPTCTYAWPPRRPTTRTSSASTASSLGPPAVTSSCASSSSTSSTAPSATCSGGGPPPGSTPSRALRGACSATCATCTRLGIVHGDVKPSNLLVGRHGEVKIADFGATHHVSAAGRAHSEPAAMGTCAYMSPERLDPEGFGAGPPSAAADFSSDVFPLVAAGERPDWEALVVAVCFGGAPEVPVAATPEFRSFVRRCLEKDWRRRPTVEELLGHPFVSGSPAFCATKEWLTNFDEELTIVRKGFT</sequence>
<dbReference type="OrthoDB" id="10252354at2759"/>
<dbReference type="PANTHER" id="PTHR48013">
    <property type="entry name" value="DUAL SPECIFICITY MITOGEN-ACTIVATED PROTEIN KINASE KINASE 5-RELATED"/>
    <property type="match status" value="1"/>
</dbReference>
<dbReference type="STRING" id="4555.A0A368PQ23"/>
<proteinExistence type="inferred from homology"/>
<dbReference type="Pfam" id="PF00069">
    <property type="entry name" value="Pkinase"/>
    <property type="match status" value="1"/>
</dbReference>
<feature type="domain" description="Protein kinase" evidence="11">
    <location>
        <begin position="53"/>
        <end position="305"/>
    </location>
</feature>
<organism evidence="12">
    <name type="scientific">Setaria italica</name>
    <name type="common">Foxtail millet</name>
    <name type="synonym">Panicum italicum</name>
    <dbReference type="NCBI Taxonomy" id="4555"/>
    <lineage>
        <taxon>Eukaryota</taxon>
        <taxon>Viridiplantae</taxon>
        <taxon>Streptophyta</taxon>
        <taxon>Embryophyta</taxon>
        <taxon>Tracheophyta</taxon>
        <taxon>Spermatophyta</taxon>
        <taxon>Magnoliopsida</taxon>
        <taxon>Liliopsida</taxon>
        <taxon>Poales</taxon>
        <taxon>Poaceae</taxon>
        <taxon>PACMAD clade</taxon>
        <taxon>Panicoideae</taxon>
        <taxon>Panicodae</taxon>
        <taxon>Paniceae</taxon>
        <taxon>Cenchrinae</taxon>
        <taxon>Setaria</taxon>
    </lineage>
</organism>
<evidence type="ECO:0000256" key="7">
    <source>
        <dbReference type="ARBA" id="ARBA00049014"/>
    </source>
</evidence>
<evidence type="ECO:0000256" key="6">
    <source>
        <dbReference type="ARBA" id="ARBA00038999"/>
    </source>
</evidence>
<reference evidence="12" key="2">
    <citation type="submission" date="2015-07" db="EMBL/GenBank/DDBJ databases">
        <authorList>
            <person name="Noorani M."/>
        </authorList>
    </citation>
    <scope>NUCLEOTIDE SEQUENCE</scope>
    <source>
        <strain evidence="12">Yugu1</strain>
    </source>
</reference>
<dbReference type="PANTHER" id="PTHR48013:SF9">
    <property type="entry name" value="DUAL SPECIFICITY MITOGEN-ACTIVATED PROTEIN KINASE KINASE 5"/>
    <property type="match status" value="1"/>
</dbReference>
<keyword evidence="4" id="KW-0067">ATP-binding</keyword>
<evidence type="ECO:0000313" key="12">
    <source>
        <dbReference type="EMBL" id="RCV07881.1"/>
    </source>
</evidence>
<name>A0A368PQ23_SETIT</name>
<comment type="catalytic activity">
    <reaction evidence="7">
        <text>L-seryl-[protein] + ATP = O-phospho-L-seryl-[protein] + ADP + H(+)</text>
        <dbReference type="Rhea" id="RHEA:17989"/>
        <dbReference type="Rhea" id="RHEA-COMP:9863"/>
        <dbReference type="Rhea" id="RHEA-COMP:11604"/>
        <dbReference type="ChEBI" id="CHEBI:15378"/>
        <dbReference type="ChEBI" id="CHEBI:29999"/>
        <dbReference type="ChEBI" id="CHEBI:30616"/>
        <dbReference type="ChEBI" id="CHEBI:83421"/>
        <dbReference type="ChEBI" id="CHEBI:456216"/>
        <dbReference type="EC" id="2.7.12.2"/>
    </reaction>
</comment>
<dbReference type="Gene3D" id="1.10.510.10">
    <property type="entry name" value="Transferase(Phosphotransferase) domain 1"/>
    <property type="match status" value="1"/>
</dbReference>
<dbReference type="AlphaFoldDB" id="A0A368PQ23"/>
<keyword evidence="1" id="KW-0808">Transferase</keyword>
<dbReference type="EMBL" id="CM003528">
    <property type="protein sequence ID" value="RCV07881.1"/>
    <property type="molecule type" value="Genomic_DNA"/>
</dbReference>
<evidence type="ECO:0000256" key="5">
    <source>
        <dbReference type="ARBA" id="ARBA00038035"/>
    </source>
</evidence>
<evidence type="ECO:0000256" key="1">
    <source>
        <dbReference type="ARBA" id="ARBA00022679"/>
    </source>
</evidence>
<gene>
    <name evidence="12" type="ORF">SETIT_1G281300v2</name>
</gene>
<evidence type="ECO:0000259" key="11">
    <source>
        <dbReference type="PROSITE" id="PS50011"/>
    </source>
</evidence>
<dbReference type="InterPro" id="IPR008271">
    <property type="entry name" value="Ser/Thr_kinase_AS"/>
</dbReference>